<dbReference type="Proteomes" id="UP000185210">
    <property type="component" value="Unassembled WGS sequence"/>
</dbReference>
<feature type="region of interest" description="Disordered" evidence="1">
    <location>
        <begin position="1"/>
        <end position="20"/>
    </location>
</feature>
<name>A0A1N4BTG8_9MYCO</name>
<organism evidence="2 5">
    <name type="scientific">Mycobacteroides abscessus subsp. abscessus</name>
    <dbReference type="NCBI Taxonomy" id="1185650"/>
    <lineage>
        <taxon>Bacteria</taxon>
        <taxon>Bacillati</taxon>
        <taxon>Actinomycetota</taxon>
        <taxon>Actinomycetes</taxon>
        <taxon>Mycobacteriales</taxon>
        <taxon>Mycobacteriaceae</taxon>
        <taxon>Mycobacteroides</taxon>
        <taxon>Mycobacteroides abscessus</taxon>
    </lineage>
</organism>
<evidence type="ECO:0000313" key="4">
    <source>
        <dbReference type="Proteomes" id="UP000184831"/>
    </source>
</evidence>
<dbReference type="AlphaFoldDB" id="A0A1N4BTG8"/>
<evidence type="ECO:0000313" key="3">
    <source>
        <dbReference type="EMBL" id="SIN19058.1"/>
    </source>
</evidence>
<reference evidence="4 5" key="1">
    <citation type="submission" date="2016-11" db="EMBL/GenBank/DDBJ databases">
        <authorList>
            <consortium name="Pathogen Informatics"/>
        </authorList>
    </citation>
    <scope>NUCLEOTIDE SEQUENCE [LARGE SCALE GENOMIC DNA]</scope>
    <source>
        <strain evidence="2 5">104</strain>
        <strain evidence="3 4">696</strain>
    </source>
</reference>
<gene>
    <name evidence="2" type="ORF">SAMEA2070301_04440</name>
    <name evidence="3" type="ORF">SAMEA2152244_03456</name>
</gene>
<protein>
    <submittedName>
        <fullName evidence="2">Uncharacterized protein</fullName>
    </submittedName>
</protein>
<dbReference type="Proteomes" id="UP000184831">
    <property type="component" value="Unassembled WGS sequence"/>
</dbReference>
<evidence type="ECO:0000313" key="5">
    <source>
        <dbReference type="Proteomes" id="UP000185210"/>
    </source>
</evidence>
<accession>A0A1N4BTG8</accession>
<sequence>MAGAYGPNGSLPQRDCDARDTLPHPVIMQEGRRPRTTVDFYIPRLNLLHDKFFEM</sequence>
<dbReference type="EMBL" id="FSQE01000006">
    <property type="protein sequence ID" value="SIN19058.1"/>
    <property type="molecule type" value="Genomic_DNA"/>
</dbReference>
<comment type="caution">
    <text evidence="2">The sequence shown here is derived from an EMBL/GenBank/DDBJ whole genome shotgun (WGS) entry which is preliminary data.</text>
</comment>
<dbReference type="EMBL" id="FSHM01000008">
    <property type="protein sequence ID" value="SIB75289.1"/>
    <property type="molecule type" value="Genomic_DNA"/>
</dbReference>
<proteinExistence type="predicted"/>
<evidence type="ECO:0000256" key="1">
    <source>
        <dbReference type="SAM" id="MobiDB-lite"/>
    </source>
</evidence>
<evidence type="ECO:0000313" key="2">
    <source>
        <dbReference type="EMBL" id="SIB75289.1"/>
    </source>
</evidence>